<dbReference type="PANTHER" id="PTHR36925">
    <property type="entry name" value="COBALT-PRECORRIN-6A REDUCTASE"/>
    <property type="match status" value="1"/>
</dbReference>
<gene>
    <name evidence="4" type="ORF">CRN84_11450</name>
</gene>
<dbReference type="Proteomes" id="UP000224974">
    <property type="component" value="Unassembled WGS sequence"/>
</dbReference>
<dbReference type="Pfam" id="PF02571">
    <property type="entry name" value="CbiJ"/>
    <property type="match status" value="1"/>
</dbReference>
<dbReference type="STRING" id="1111728.GCA_000427805_01774"/>
<dbReference type="AlphaFoldDB" id="A0A2C6DFE2"/>
<proteinExistence type="predicted"/>
<evidence type="ECO:0000256" key="3">
    <source>
        <dbReference type="ARBA" id="ARBA00023002"/>
    </source>
</evidence>
<dbReference type="NCBIfam" id="TIGR00715">
    <property type="entry name" value="precor6x_red"/>
    <property type="match status" value="1"/>
</dbReference>
<keyword evidence="2" id="KW-0169">Cobalamin biosynthesis</keyword>
<dbReference type="OrthoDB" id="9780707at2"/>
<accession>A0A2C6DFE2</accession>
<keyword evidence="5" id="KW-1185">Reference proteome</keyword>
<dbReference type="PANTHER" id="PTHR36925:SF1">
    <property type="entry name" value="COBALT-PRECORRIN-6A REDUCTASE"/>
    <property type="match status" value="1"/>
</dbReference>
<comment type="pathway">
    <text evidence="1">Cofactor biosynthesis; adenosylcobalamin biosynthesis.</text>
</comment>
<dbReference type="NCBIfam" id="NF005967">
    <property type="entry name" value="PRK08057.1-1"/>
    <property type="match status" value="1"/>
</dbReference>
<dbReference type="EMBL" id="PDDX01000001">
    <property type="protein sequence ID" value="PHI29906.1"/>
    <property type="molecule type" value="Genomic_DNA"/>
</dbReference>
<dbReference type="GO" id="GO:0016994">
    <property type="term" value="F:precorrin-6A reductase activity"/>
    <property type="evidence" value="ECO:0007669"/>
    <property type="project" value="InterPro"/>
</dbReference>
<reference evidence="5" key="1">
    <citation type="submission" date="2017-09" db="EMBL/GenBank/DDBJ databases">
        <title>FDA dAtabase for Regulatory Grade micrObial Sequences (FDA-ARGOS): Supporting development and validation of Infectious Disease Dx tests.</title>
        <authorList>
            <person name="Minogue T."/>
            <person name="Wolcott M."/>
            <person name="Wasieloski L."/>
            <person name="Aguilar W."/>
            <person name="Moore D."/>
            <person name="Tallon L."/>
            <person name="Sadzewicz L."/>
            <person name="Ott S."/>
            <person name="Zhao X."/>
            <person name="Nagaraj S."/>
            <person name="Vavikolanu K."/>
            <person name="Aluvathingal J."/>
            <person name="Nadendla S."/>
            <person name="Sichtig H."/>
        </authorList>
    </citation>
    <scope>NUCLEOTIDE SEQUENCE [LARGE SCALE GENOMIC DNA]</scope>
    <source>
        <strain evidence="5">FDAARGOS_387</strain>
    </source>
</reference>
<evidence type="ECO:0000313" key="5">
    <source>
        <dbReference type="Proteomes" id="UP000224974"/>
    </source>
</evidence>
<dbReference type="UniPathway" id="UPA00148"/>
<evidence type="ECO:0000313" key="4">
    <source>
        <dbReference type="EMBL" id="PHI29906.1"/>
    </source>
</evidence>
<organism evidence="4 5">
    <name type="scientific">Budvicia aquatica</name>
    <dbReference type="NCBI Taxonomy" id="82979"/>
    <lineage>
        <taxon>Bacteria</taxon>
        <taxon>Pseudomonadati</taxon>
        <taxon>Pseudomonadota</taxon>
        <taxon>Gammaproteobacteria</taxon>
        <taxon>Enterobacterales</taxon>
        <taxon>Budviciaceae</taxon>
        <taxon>Budvicia</taxon>
    </lineage>
</organism>
<keyword evidence="3" id="KW-0560">Oxidoreductase</keyword>
<dbReference type="PROSITE" id="PS51014">
    <property type="entry name" value="COBK_CBIJ"/>
    <property type="match status" value="1"/>
</dbReference>
<dbReference type="RefSeq" id="WP_029096491.1">
    <property type="nucleotide sequence ID" value="NZ_BRLG01000008.1"/>
</dbReference>
<protein>
    <submittedName>
        <fullName evidence="4">Cobalt-precorrin-6A reductase</fullName>
    </submittedName>
</protein>
<dbReference type="GO" id="GO:0009236">
    <property type="term" value="P:cobalamin biosynthetic process"/>
    <property type="evidence" value="ECO:0007669"/>
    <property type="project" value="UniProtKB-UniPathway"/>
</dbReference>
<comment type="caution">
    <text evidence="4">The sequence shown here is derived from an EMBL/GenBank/DDBJ whole genome shotgun (WGS) entry which is preliminary data.</text>
</comment>
<evidence type="ECO:0000256" key="2">
    <source>
        <dbReference type="ARBA" id="ARBA00022573"/>
    </source>
</evidence>
<dbReference type="InterPro" id="IPR003723">
    <property type="entry name" value="Precorrin-6x_reduct"/>
</dbReference>
<evidence type="ECO:0000256" key="1">
    <source>
        <dbReference type="ARBA" id="ARBA00004953"/>
    </source>
</evidence>
<name>A0A2C6DFE2_9GAMM</name>
<sequence length="264" mass="28662">MSQPLIHVFGGTSDARQICQMLDDSGSAYRLSVATATGVQQAAGIGGEIVCGRMDADQMIDYLQQQGIRQVIDASHPYAELLSKNIFQACRVVGIPLIRYERISEIHAVLHPLVHRVSTIDQACELAKSLGQRVLLTTGSKQLPDYVNLLSGMTVMARVLPTTEVLALCEYCGLSVDQIFALKGPFSADFNRALYQFCQADVVITKESGAQGGFKQKVEPCLMLGIPCIIVCRPKGLFDGDGVTQVNGLKEMERLLTQGQITAN</sequence>